<dbReference type="Proteomes" id="UP000216311">
    <property type="component" value="Unassembled WGS sequence"/>
</dbReference>
<dbReference type="InterPro" id="IPR041049">
    <property type="entry name" value="DUF5615"/>
</dbReference>
<dbReference type="AlphaFoldDB" id="A0A255GLI6"/>
<feature type="domain" description="DUF5615" evidence="1">
    <location>
        <begin position="10"/>
        <end position="47"/>
    </location>
</feature>
<reference evidence="2 3" key="1">
    <citation type="submission" date="2017-07" db="EMBL/GenBank/DDBJ databases">
        <title>Draft whole genome sequences of clinical Proprionibacteriaceae strains.</title>
        <authorList>
            <person name="Bernier A.-M."/>
            <person name="Bernard K."/>
            <person name="Domingo M.-C."/>
        </authorList>
    </citation>
    <scope>NUCLEOTIDE SEQUENCE [LARGE SCALE GENOMIC DNA]</scope>
    <source>
        <strain evidence="2 3">NML 130396</strain>
    </source>
</reference>
<dbReference type="OrthoDB" id="5071614at2"/>
<name>A0A255GLI6_9ACTN</name>
<evidence type="ECO:0000259" key="1">
    <source>
        <dbReference type="Pfam" id="PF18480"/>
    </source>
</evidence>
<gene>
    <name evidence="2" type="ORF">CGZ93_17700</name>
</gene>
<dbReference type="EMBL" id="NMVQ01000047">
    <property type="protein sequence ID" value="OYO16680.1"/>
    <property type="molecule type" value="Genomic_DNA"/>
</dbReference>
<comment type="caution">
    <text evidence="2">The sequence shown here is derived from an EMBL/GenBank/DDBJ whole genome shotgun (WGS) entry which is preliminary data.</text>
</comment>
<sequence length="106" mass="11570">MPSGGRTSARQPELDIVSVQEVGLRQADDREVLDRAAGAGRILVTHDVSTMLGFAYGRVAAGLFMPGVLEIPDQTPRSVIIDELLLIAAASQPEEWRDTVRYLPLR</sequence>
<evidence type="ECO:0000313" key="2">
    <source>
        <dbReference type="EMBL" id="OYO16680.1"/>
    </source>
</evidence>
<keyword evidence="3" id="KW-1185">Reference proteome</keyword>
<protein>
    <recommendedName>
        <fullName evidence="1">DUF5615 domain-containing protein</fullName>
    </recommendedName>
</protein>
<dbReference type="Pfam" id="PF18480">
    <property type="entry name" value="DUF5615"/>
    <property type="match status" value="1"/>
</dbReference>
<proteinExistence type="predicted"/>
<accession>A0A255GLI6</accession>
<evidence type="ECO:0000313" key="3">
    <source>
        <dbReference type="Proteomes" id="UP000216311"/>
    </source>
</evidence>
<organism evidence="2 3">
    <name type="scientific">Enemella dayhoffiae</name>
    <dbReference type="NCBI Taxonomy" id="2016507"/>
    <lineage>
        <taxon>Bacteria</taxon>
        <taxon>Bacillati</taxon>
        <taxon>Actinomycetota</taxon>
        <taxon>Actinomycetes</taxon>
        <taxon>Propionibacteriales</taxon>
        <taxon>Propionibacteriaceae</taxon>
        <taxon>Enemella</taxon>
    </lineage>
</organism>